<evidence type="ECO:0000313" key="1">
    <source>
        <dbReference type="EMBL" id="CCA88769.1"/>
    </source>
</evidence>
<accession>G3A4D4</accession>
<name>G3A4D4_9RALS</name>
<dbReference type="EMBL" id="FR854088">
    <property type="protein sequence ID" value="CCA88769.1"/>
    <property type="molecule type" value="Genomic_DNA"/>
</dbReference>
<gene>
    <name evidence="1" type="ORF">RALSY_30522</name>
</gene>
<reference evidence="1" key="1">
    <citation type="journal article" date="2011" name="PLoS ONE">
        <title>Ralstonia syzygii, the Blood Disease Bacterium and some Asian R. solanacearum strains form a single genomic species despite divergent lifestyles.</title>
        <authorList>
            <person name="Remenant B."/>
            <person name="de Cambiaire J.C."/>
            <person name="Cellier G."/>
            <person name="Jacobs J.M."/>
            <person name="Mangenot S."/>
            <person name="Barbe V."/>
            <person name="Lajus A."/>
            <person name="Vallenet D."/>
            <person name="Medigue C."/>
            <person name="Fegan M."/>
            <person name="Allen C."/>
            <person name="Prior P."/>
        </authorList>
    </citation>
    <scope>NUCLEOTIDE SEQUENCE</scope>
    <source>
        <strain evidence="1">R24</strain>
    </source>
</reference>
<dbReference type="AlphaFoldDB" id="G3A4D4"/>
<reference evidence="1" key="2">
    <citation type="submission" date="2011-04" db="EMBL/GenBank/DDBJ databases">
        <authorList>
            <person name="Genoscope - CEA"/>
        </authorList>
    </citation>
    <scope>NUCLEOTIDE SEQUENCE</scope>
    <source>
        <strain evidence="1">R24</strain>
    </source>
</reference>
<sequence length="86" mass="9412">MGSGIVTRKVLLYCRMAMNRSTEPYLRSVLVRMGPIPTSSDGPQLVLFPQIGLCKRSKSLVSRPMQVSLLWQVERGDLHGGGSGIP</sequence>
<organism evidence="1">
    <name type="scientific">Ralstonia syzygii R24</name>
    <dbReference type="NCBI Taxonomy" id="907261"/>
    <lineage>
        <taxon>Bacteria</taxon>
        <taxon>Pseudomonadati</taxon>
        <taxon>Pseudomonadota</taxon>
        <taxon>Betaproteobacteria</taxon>
        <taxon>Burkholderiales</taxon>
        <taxon>Burkholderiaceae</taxon>
        <taxon>Ralstonia</taxon>
        <taxon>Ralstonia solanacearum species complex</taxon>
    </lineage>
</organism>
<protein>
    <submittedName>
        <fullName evidence="1">Uncharacterized protein</fullName>
    </submittedName>
</protein>
<proteinExistence type="predicted"/>